<reference evidence="2" key="1">
    <citation type="submission" date="2019-11" db="EMBL/GenBank/DDBJ databases">
        <title>The nuclear and mitochondrial genomes of Frieseomelitta varia - a highly eusocial stingless bee (Meliponini) with a permanently sterile worker caste.</title>
        <authorList>
            <person name="Freitas F.C.P."/>
            <person name="Lourenco A.P."/>
            <person name="Nunes F.M.F."/>
            <person name="Paschoal A.R."/>
            <person name="Abreu F.C.P."/>
            <person name="Barbin F.O."/>
            <person name="Bataglia L."/>
            <person name="Cardoso-Junior C.A.M."/>
            <person name="Cervoni M.S."/>
            <person name="Silva S.R."/>
            <person name="Dalarmi F."/>
            <person name="Del Lama M.A."/>
            <person name="Depintor T.S."/>
            <person name="Ferreira K.M."/>
            <person name="Goria P.S."/>
            <person name="Jaskot M.C."/>
            <person name="Lago D.C."/>
            <person name="Luna-Lucena D."/>
            <person name="Moda L.M."/>
            <person name="Nascimento L."/>
            <person name="Pedrino M."/>
            <person name="Rabico F.O."/>
            <person name="Sanches F.C."/>
            <person name="Santos D.E."/>
            <person name="Santos C.G."/>
            <person name="Vieira J."/>
            <person name="Lopes T.F."/>
            <person name="Barchuk A.R."/>
            <person name="Hartfelder K."/>
            <person name="Simoes Z.L.P."/>
            <person name="Bitondi M.M.G."/>
            <person name="Pinheiro D.G."/>
        </authorList>
    </citation>
    <scope>NUCLEOTIDE SEQUENCE</scope>
    <source>
        <strain evidence="2">USP_RPSP 00005682</strain>
        <tissue evidence="2">Whole individual</tissue>
    </source>
</reference>
<organism evidence="2 3">
    <name type="scientific">Frieseomelitta varia</name>
    <dbReference type="NCBI Taxonomy" id="561572"/>
    <lineage>
        <taxon>Eukaryota</taxon>
        <taxon>Metazoa</taxon>
        <taxon>Ecdysozoa</taxon>
        <taxon>Arthropoda</taxon>
        <taxon>Hexapoda</taxon>
        <taxon>Insecta</taxon>
        <taxon>Pterygota</taxon>
        <taxon>Neoptera</taxon>
        <taxon>Endopterygota</taxon>
        <taxon>Hymenoptera</taxon>
        <taxon>Apocrita</taxon>
        <taxon>Aculeata</taxon>
        <taxon>Apoidea</taxon>
        <taxon>Anthophila</taxon>
        <taxon>Apidae</taxon>
        <taxon>Frieseomelitta</taxon>
    </lineage>
</organism>
<feature type="signal peptide" evidence="1">
    <location>
        <begin position="1"/>
        <end position="23"/>
    </location>
</feature>
<dbReference type="AlphaFoldDB" id="A0A833RBH6"/>
<sequence length="99" mass="10953">MVSIRLVFTIIAVLFVLAVTVNAAYRKPPFNGSIFGKRSNTITAEPCLRSAKRSAKHATPGWDDRTPTNDIEHARIQLDTPDANILIVRSLHQRVTASL</sequence>
<evidence type="ECO:0008006" key="4">
    <source>
        <dbReference type="Google" id="ProtNLM"/>
    </source>
</evidence>
<protein>
    <recommendedName>
        <fullName evidence="4">Secreted protein</fullName>
    </recommendedName>
</protein>
<evidence type="ECO:0000256" key="1">
    <source>
        <dbReference type="SAM" id="SignalP"/>
    </source>
</evidence>
<keyword evidence="1" id="KW-0732">Signal</keyword>
<name>A0A833RBH6_9HYME</name>
<dbReference type="EMBL" id="WNWW01001020">
    <property type="protein sequence ID" value="KAF3419994.1"/>
    <property type="molecule type" value="Genomic_DNA"/>
</dbReference>
<dbReference type="Proteomes" id="UP000655588">
    <property type="component" value="Unassembled WGS sequence"/>
</dbReference>
<accession>A0A833RBH6</accession>
<evidence type="ECO:0000313" key="2">
    <source>
        <dbReference type="EMBL" id="KAF3419994.1"/>
    </source>
</evidence>
<proteinExistence type="predicted"/>
<gene>
    <name evidence="2" type="ORF">E2986_11804</name>
</gene>
<keyword evidence="3" id="KW-1185">Reference proteome</keyword>
<feature type="chain" id="PRO_5032791460" description="Secreted protein" evidence="1">
    <location>
        <begin position="24"/>
        <end position="99"/>
    </location>
</feature>
<comment type="caution">
    <text evidence="2">The sequence shown here is derived from an EMBL/GenBank/DDBJ whole genome shotgun (WGS) entry which is preliminary data.</text>
</comment>
<evidence type="ECO:0000313" key="3">
    <source>
        <dbReference type="Proteomes" id="UP000655588"/>
    </source>
</evidence>